<keyword evidence="2" id="KW-0472">Membrane</keyword>
<dbReference type="Gene3D" id="2.60.120.260">
    <property type="entry name" value="Galactose-binding domain-like"/>
    <property type="match status" value="1"/>
</dbReference>
<keyword evidence="2" id="KW-0812">Transmembrane</keyword>
<keyword evidence="2" id="KW-1133">Transmembrane helix</keyword>
<gene>
    <name evidence="3" type="ORF">BDP27DRAFT_1417843</name>
</gene>
<evidence type="ECO:0000256" key="1">
    <source>
        <dbReference type="SAM" id="MobiDB-lite"/>
    </source>
</evidence>
<protein>
    <submittedName>
        <fullName evidence="3">Uncharacterized protein</fullName>
    </submittedName>
</protein>
<name>A0A9P5Q157_9AGAR</name>
<organism evidence="3 4">
    <name type="scientific">Rhodocollybia butyracea</name>
    <dbReference type="NCBI Taxonomy" id="206335"/>
    <lineage>
        <taxon>Eukaryota</taxon>
        <taxon>Fungi</taxon>
        <taxon>Dikarya</taxon>
        <taxon>Basidiomycota</taxon>
        <taxon>Agaricomycotina</taxon>
        <taxon>Agaricomycetes</taxon>
        <taxon>Agaricomycetidae</taxon>
        <taxon>Agaricales</taxon>
        <taxon>Marasmiineae</taxon>
        <taxon>Omphalotaceae</taxon>
        <taxon>Rhodocollybia</taxon>
    </lineage>
</organism>
<evidence type="ECO:0000313" key="3">
    <source>
        <dbReference type="EMBL" id="KAF9072772.1"/>
    </source>
</evidence>
<accession>A0A9P5Q157</accession>
<evidence type="ECO:0000256" key="2">
    <source>
        <dbReference type="SAM" id="Phobius"/>
    </source>
</evidence>
<dbReference type="EMBL" id="JADNRY010000022">
    <property type="protein sequence ID" value="KAF9072772.1"/>
    <property type="molecule type" value="Genomic_DNA"/>
</dbReference>
<feature type="region of interest" description="Disordered" evidence="1">
    <location>
        <begin position="348"/>
        <end position="371"/>
    </location>
</feature>
<comment type="caution">
    <text evidence="3">The sequence shown here is derived from an EMBL/GenBank/DDBJ whole genome shotgun (WGS) entry which is preliminary data.</text>
</comment>
<feature type="compositionally biased region" description="Low complexity" evidence="1">
    <location>
        <begin position="203"/>
        <end position="232"/>
    </location>
</feature>
<feature type="compositionally biased region" description="Polar residues" evidence="1">
    <location>
        <begin position="362"/>
        <end position="371"/>
    </location>
</feature>
<reference evidence="3" key="1">
    <citation type="submission" date="2020-11" db="EMBL/GenBank/DDBJ databases">
        <authorList>
            <consortium name="DOE Joint Genome Institute"/>
            <person name="Ahrendt S."/>
            <person name="Riley R."/>
            <person name="Andreopoulos W."/>
            <person name="Labutti K."/>
            <person name="Pangilinan J."/>
            <person name="Ruiz-Duenas F.J."/>
            <person name="Barrasa J.M."/>
            <person name="Sanchez-Garcia M."/>
            <person name="Camarero S."/>
            <person name="Miyauchi S."/>
            <person name="Serrano A."/>
            <person name="Linde D."/>
            <person name="Babiker R."/>
            <person name="Drula E."/>
            <person name="Ayuso-Fernandez I."/>
            <person name="Pacheco R."/>
            <person name="Padilla G."/>
            <person name="Ferreira P."/>
            <person name="Barriuso J."/>
            <person name="Kellner H."/>
            <person name="Castanera R."/>
            <person name="Alfaro M."/>
            <person name="Ramirez L."/>
            <person name="Pisabarro A.G."/>
            <person name="Kuo A."/>
            <person name="Tritt A."/>
            <person name="Lipzen A."/>
            <person name="He G."/>
            <person name="Yan M."/>
            <person name="Ng V."/>
            <person name="Cullen D."/>
            <person name="Martin F."/>
            <person name="Rosso M.-N."/>
            <person name="Henrissat B."/>
            <person name="Hibbett D."/>
            <person name="Martinez A.T."/>
            <person name="Grigoriev I.V."/>
        </authorList>
    </citation>
    <scope>NUCLEOTIDE SEQUENCE</scope>
    <source>
        <strain evidence="3">AH 40177</strain>
    </source>
</reference>
<feature type="transmembrane region" description="Helical" evidence="2">
    <location>
        <begin position="242"/>
        <end position="264"/>
    </location>
</feature>
<dbReference type="Proteomes" id="UP000772434">
    <property type="component" value="Unassembled WGS sequence"/>
</dbReference>
<feature type="region of interest" description="Disordered" evidence="1">
    <location>
        <begin position="272"/>
        <end position="307"/>
    </location>
</feature>
<proteinExistence type="predicted"/>
<feature type="compositionally biased region" description="Polar residues" evidence="1">
    <location>
        <begin position="295"/>
        <end position="306"/>
    </location>
</feature>
<dbReference type="OrthoDB" id="3245657at2759"/>
<sequence>MTKAETLEELLRLAYALLAASEALNDVEDNLLATVMANITIDDADPSIVYLPDGAWNTRNSSTPCPSCTANPDITMMFDDTFHDGTFNSVPGSNNFPNVTLTATMSFNGTAVYVFCALADSSTGPDGDSDMTFFIDGVIRGTFAQTAPGIPNVYQYSVPVFSITSLSPGQHTLIIQNGHVNGIKALTMLDEIIYTEVVDTTSSSTSVSSSSQSISSTSPISSQQSPTSIPDSAKSTKKNSGIIIGPIIAVVLAVALGVGLFFWWRRRKPQSINPQRTTIDPDAPSGTWMSEPLSIPSSHPAYSSASDGPASFGINAAPSSSWQANNAITGPSDTQSRPLPTSMQATELLSSSGRGNGPRAGHSSTASYPSNVTSEIEANIGNVGTPSKLYQSSTSSQPVQQSTIITPDTGSSLASYTSSALQRHVKDEATLDDAPPAYDELGRKSIRATGDRKTVVINR</sequence>
<evidence type="ECO:0000313" key="4">
    <source>
        <dbReference type="Proteomes" id="UP000772434"/>
    </source>
</evidence>
<feature type="compositionally biased region" description="Low complexity" evidence="1">
    <location>
        <begin position="391"/>
        <end position="403"/>
    </location>
</feature>
<dbReference type="AlphaFoldDB" id="A0A9P5Q157"/>
<feature type="region of interest" description="Disordered" evidence="1">
    <location>
        <begin position="387"/>
        <end position="411"/>
    </location>
</feature>
<keyword evidence="4" id="KW-1185">Reference proteome</keyword>
<feature type="region of interest" description="Disordered" evidence="1">
    <location>
        <begin position="203"/>
        <end position="237"/>
    </location>
</feature>